<sequence>MSEQLNSQPVLARDDGFHPLDREATVTLAPDTPLADLEQHLDRELLAIDFPSFSDGRGFSLARRLRELGYKGRLRATGRLIADQYAMARRVGFDEVQVAPDIAARQPQDQWRARADWKDWDHRATLAG</sequence>
<dbReference type="STRING" id="336292.SAMN05660710_02947"/>
<protein>
    <recommendedName>
        <fullName evidence="3">DUF934 domain-containing protein</fullName>
    </recommendedName>
</protein>
<organism evidence="1 2">
    <name type="scientific">Paracoccus tibetensis</name>
    <dbReference type="NCBI Taxonomy" id="336292"/>
    <lineage>
        <taxon>Bacteria</taxon>
        <taxon>Pseudomonadati</taxon>
        <taxon>Pseudomonadota</taxon>
        <taxon>Alphaproteobacteria</taxon>
        <taxon>Rhodobacterales</taxon>
        <taxon>Paracoccaceae</taxon>
        <taxon>Paracoccus</taxon>
    </lineage>
</organism>
<gene>
    <name evidence="1" type="ORF">SAMN05660710_02947</name>
</gene>
<evidence type="ECO:0008006" key="3">
    <source>
        <dbReference type="Google" id="ProtNLM"/>
    </source>
</evidence>
<evidence type="ECO:0000313" key="2">
    <source>
        <dbReference type="Proteomes" id="UP000199502"/>
    </source>
</evidence>
<evidence type="ECO:0000313" key="1">
    <source>
        <dbReference type="EMBL" id="SCY82170.1"/>
    </source>
</evidence>
<dbReference type="EMBL" id="FMVT01000010">
    <property type="protein sequence ID" value="SCY82170.1"/>
    <property type="molecule type" value="Genomic_DNA"/>
</dbReference>
<dbReference type="Proteomes" id="UP000199502">
    <property type="component" value="Unassembled WGS sequence"/>
</dbReference>
<proteinExistence type="predicted"/>
<reference evidence="1 2" key="1">
    <citation type="submission" date="2016-10" db="EMBL/GenBank/DDBJ databases">
        <authorList>
            <person name="de Groot N.N."/>
        </authorList>
    </citation>
    <scope>NUCLEOTIDE SEQUENCE [LARGE SCALE GENOMIC DNA]</scope>
    <source>
        <strain evidence="1 2">CGMCC 1.8925</strain>
    </source>
</reference>
<keyword evidence="2" id="KW-1185">Reference proteome</keyword>
<dbReference type="Pfam" id="PF06073">
    <property type="entry name" value="DUF934"/>
    <property type="match status" value="1"/>
</dbReference>
<accession>A0A1G5J2H2</accession>
<dbReference type="OrthoDB" id="9800421at2"/>
<dbReference type="RefSeq" id="WP_090746203.1">
    <property type="nucleotide sequence ID" value="NZ_FMVT01000010.1"/>
</dbReference>
<dbReference type="InterPro" id="IPR008318">
    <property type="entry name" value="UCP030820"/>
</dbReference>
<dbReference type="AlphaFoldDB" id="A0A1G5J2H2"/>
<name>A0A1G5J2H2_9RHOB</name>